<organism evidence="1 2">
    <name type="scientific">Dryococelus australis</name>
    <dbReference type="NCBI Taxonomy" id="614101"/>
    <lineage>
        <taxon>Eukaryota</taxon>
        <taxon>Metazoa</taxon>
        <taxon>Ecdysozoa</taxon>
        <taxon>Arthropoda</taxon>
        <taxon>Hexapoda</taxon>
        <taxon>Insecta</taxon>
        <taxon>Pterygota</taxon>
        <taxon>Neoptera</taxon>
        <taxon>Polyneoptera</taxon>
        <taxon>Phasmatodea</taxon>
        <taxon>Verophasmatodea</taxon>
        <taxon>Anareolatae</taxon>
        <taxon>Phasmatidae</taxon>
        <taxon>Eurycanthinae</taxon>
        <taxon>Dryococelus</taxon>
    </lineage>
</organism>
<sequence>MLHDDRCKDEGLLPRQKLPLYLASSPLWPSSLCLSLRRWPLCILLACFSTPPSAGRYTTLPSQGLRDPPQNLTSLPCILMRPFKPPTLKHNAYERWGAGRARNCRPYSCASSGEAALNIEPMRVKRGEYEAALECKGVGKREIPGKILHAAGSSGTILIRKSLESNPVRLGWRRCTPGFSHVRNVATANDRRVFSGHSHFPLYFNSSAAPYSHYFTSPPSALNTSLETPEKNLSVLLLRYSGMQGRGNGISQRKPTDQRRIVLHDSTCATKRRHFAEMSEESQPITLSVSVYMMEDMLQMKDVYDCRCTQHGTGGRCLDIFRWFNYSPPTKANWGQFPARLSRRFLHVGIVPDDASGRRVFSGISRFPCPFIPALLHTHLASPTSALRASMVRAAQISSLTGINILQ</sequence>
<accession>A0ABQ9GAC6</accession>
<protein>
    <submittedName>
        <fullName evidence="1">Uncharacterized protein</fullName>
    </submittedName>
</protein>
<proteinExistence type="predicted"/>
<comment type="caution">
    <text evidence="1">The sequence shown here is derived from an EMBL/GenBank/DDBJ whole genome shotgun (WGS) entry which is preliminary data.</text>
</comment>
<name>A0ABQ9GAC6_9NEOP</name>
<keyword evidence="2" id="KW-1185">Reference proteome</keyword>
<evidence type="ECO:0000313" key="1">
    <source>
        <dbReference type="EMBL" id="KAJ8869375.1"/>
    </source>
</evidence>
<dbReference type="EMBL" id="JARBHB010000014">
    <property type="protein sequence ID" value="KAJ8869375.1"/>
    <property type="molecule type" value="Genomic_DNA"/>
</dbReference>
<gene>
    <name evidence="1" type="ORF">PR048_030951</name>
</gene>
<evidence type="ECO:0000313" key="2">
    <source>
        <dbReference type="Proteomes" id="UP001159363"/>
    </source>
</evidence>
<reference evidence="1 2" key="1">
    <citation type="submission" date="2023-02" db="EMBL/GenBank/DDBJ databases">
        <title>LHISI_Scaffold_Assembly.</title>
        <authorList>
            <person name="Stuart O.P."/>
            <person name="Cleave R."/>
            <person name="Magrath M.J.L."/>
            <person name="Mikheyev A.S."/>
        </authorList>
    </citation>
    <scope>NUCLEOTIDE SEQUENCE [LARGE SCALE GENOMIC DNA]</scope>
    <source>
        <strain evidence="1">Daus_M_001</strain>
        <tissue evidence="1">Leg muscle</tissue>
    </source>
</reference>
<dbReference type="Proteomes" id="UP001159363">
    <property type="component" value="Chromosome 13"/>
</dbReference>